<reference evidence="8" key="1">
    <citation type="journal article" date="2005" name="PLoS Biol.">
        <title>The genomes of Oryza sativa: a history of duplications.</title>
        <authorList>
            <person name="Yu J."/>
            <person name="Wang J."/>
            <person name="Lin W."/>
            <person name="Li S."/>
            <person name="Li H."/>
            <person name="Zhou J."/>
            <person name="Ni P."/>
            <person name="Dong W."/>
            <person name="Hu S."/>
            <person name="Zeng C."/>
            <person name="Zhang J."/>
            <person name="Zhang Y."/>
            <person name="Li R."/>
            <person name="Xu Z."/>
            <person name="Li S."/>
            <person name="Li X."/>
            <person name="Zheng H."/>
            <person name="Cong L."/>
            <person name="Lin L."/>
            <person name="Yin J."/>
            <person name="Geng J."/>
            <person name="Li G."/>
            <person name="Shi J."/>
            <person name="Liu J."/>
            <person name="Lv H."/>
            <person name="Li J."/>
            <person name="Wang J."/>
            <person name="Deng Y."/>
            <person name="Ran L."/>
            <person name="Shi X."/>
            <person name="Wang X."/>
            <person name="Wu Q."/>
            <person name="Li C."/>
            <person name="Ren X."/>
            <person name="Wang J."/>
            <person name="Wang X."/>
            <person name="Li D."/>
            <person name="Liu D."/>
            <person name="Zhang X."/>
            <person name="Ji Z."/>
            <person name="Zhao W."/>
            <person name="Sun Y."/>
            <person name="Zhang Z."/>
            <person name="Bao J."/>
            <person name="Han Y."/>
            <person name="Dong L."/>
            <person name="Ji J."/>
            <person name="Chen P."/>
            <person name="Wu S."/>
            <person name="Liu J."/>
            <person name="Xiao Y."/>
            <person name="Bu D."/>
            <person name="Tan J."/>
            <person name="Yang L."/>
            <person name="Ye C."/>
            <person name="Zhang J."/>
            <person name="Xu J."/>
            <person name="Zhou Y."/>
            <person name="Yu Y."/>
            <person name="Zhang B."/>
            <person name="Zhuang S."/>
            <person name="Wei H."/>
            <person name="Liu B."/>
            <person name="Lei M."/>
            <person name="Yu H."/>
            <person name="Li Y."/>
            <person name="Xu H."/>
            <person name="Wei S."/>
            <person name="He X."/>
            <person name="Fang L."/>
            <person name="Zhang Z."/>
            <person name="Zhang Y."/>
            <person name="Huang X."/>
            <person name="Su Z."/>
            <person name="Tong W."/>
            <person name="Li J."/>
            <person name="Tong Z."/>
            <person name="Li S."/>
            <person name="Ye J."/>
            <person name="Wang L."/>
            <person name="Fang L."/>
            <person name="Lei T."/>
            <person name="Chen C."/>
            <person name="Chen H."/>
            <person name="Xu Z."/>
            <person name="Li H."/>
            <person name="Huang H."/>
            <person name="Zhang F."/>
            <person name="Xu H."/>
            <person name="Li N."/>
            <person name="Zhao C."/>
            <person name="Li S."/>
            <person name="Dong L."/>
            <person name="Huang Y."/>
            <person name="Li L."/>
            <person name="Xi Y."/>
            <person name="Qi Q."/>
            <person name="Li W."/>
            <person name="Zhang B."/>
            <person name="Hu W."/>
            <person name="Zhang Y."/>
            <person name="Tian X."/>
            <person name="Jiao Y."/>
            <person name="Liang X."/>
            <person name="Jin J."/>
            <person name="Gao L."/>
            <person name="Zheng W."/>
            <person name="Hao B."/>
            <person name="Liu S."/>
            <person name="Wang W."/>
            <person name="Yuan L."/>
            <person name="Cao M."/>
            <person name="McDermott J."/>
            <person name="Samudrala R."/>
            <person name="Wang J."/>
            <person name="Wong G.K."/>
            <person name="Yang H."/>
        </authorList>
    </citation>
    <scope>NUCLEOTIDE SEQUENCE [LARGE SCALE GENOMIC DNA]</scope>
</reference>
<evidence type="ECO:0000256" key="6">
    <source>
        <dbReference type="SAM" id="MobiDB-lite"/>
    </source>
</evidence>
<dbReference type="FunFam" id="1.10.510.10:FF:000310">
    <property type="entry name" value="Serine/threonine-protein kinase HT1"/>
    <property type="match status" value="1"/>
</dbReference>
<dbReference type="AlphaFoldDB" id="A3AKQ2"/>
<protein>
    <recommendedName>
        <fullName evidence="2">non-specific serine/threonine protein kinase</fullName>
        <ecNumber evidence="2">2.7.11.1</ecNumber>
    </recommendedName>
</protein>
<keyword evidence="3" id="KW-0963">Cytoplasm</keyword>
<keyword evidence="5" id="KW-0597">Phosphoprotein</keyword>
<evidence type="ECO:0000256" key="2">
    <source>
        <dbReference type="ARBA" id="ARBA00012513"/>
    </source>
</evidence>
<keyword evidence="4" id="KW-0808">Transferase</keyword>
<evidence type="ECO:0000256" key="5">
    <source>
        <dbReference type="ARBA" id="ARBA00022553"/>
    </source>
</evidence>
<evidence type="ECO:0000256" key="1">
    <source>
        <dbReference type="ARBA" id="ARBA00004496"/>
    </source>
</evidence>
<proteinExistence type="predicted"/>
<dbReference type="Gene3D" id="1.10.510.10">
    <property type="entry name" value="Transferase(Phosphotransferase) domain 1"/>
    <property type="match status" value="1"/>
</dbReference>
<evidence type="ECO:0000259" key="7">
    <source>
        <dbReference type="PROSITE" id="PS50011"/>
    </source>
</evidence>
<dbReference type="PROSITE" id="PS00108">
    <property type="entry name" value="PROTEIN_KINASE_ST"/>
    <property type="match status" value="1"/>
</dbReference>
<evidence type="ECO:0000256" key="4">
    <source>
        <dbReference type="ARBA" id="ARBA00022527"/>
    </source>
</evidence>
<dbReference type="SMART" id="SM00220">
    <property type="entry name" value="S_TKc"/>
    <property type="match status" value="1"/>
</dbReference>
<keyword evidence="4" id="KW-0418">Kinase</keyword>
<gene>
    <name evidence="8" type="ORF">OsJ_11846</name>
</gene>
<evidence type="ECO:0000256" key="3">
    <source>
        <dbReference type="ARBA" id="ARBA00022490"/>
    </source>
</evidence>
<dbReference type="Gene3D" id="3.30.200.20">
    <property type="entry name" value="Phosphorylase Kinase, domain 1"/>
    <property type="match status" value="2"/>
</dbReference>
<organism evidence="8">
    <name type="scientific">Oryza sativa subsp. japonica</name>
    <name type="common">Rice</name>
    <dbReference type="NCBI Taxonomy" id="39947"/>
    <lineage>
        <taxon>Eukaryota</taxon>
        <taxon>Viridiplantae</taxon>
        <taxon>Streptophyta</taxon>
        <taxon>Embryophyta</taxon>
        <taxon>Tracheophyta</taxon>
        <taxon>Spermatophyta</taxon>
        <taxon>Magnoliopsida</taxon>
        <taxon>Liliopsida</taxon>
        <taxon>Poales</taxon>
        <taxon>Poaceae</taxon>
        <taxon>BOP clade</taxon>
        <taxon>Oryzoideae</taxon>
        <taxon>Oryzeae</taxon>
        <taxon>Oryzinae</taxon>
        <taxon>Oryza</taxon>
        <taxon>Oryza sativa</taxon>
    </lineage>
</organism>
<dbReference type="GO" id="GO:0004674">
    <property type="term" value="F:protein serine/threonine kinase activity"/>
    <property type="evidence" value="ECO:0007669"/>
    <property type="project" value="UniProtKB-KW"/>
</dbReference>
<keyword evidence="4" id="KW-0723">Serine/threonine-protein kinase</keyword>
<comment type="subcellular location">
    <subcellularLocation>
        <location evidence="1">Cytoplasm</location>
    </subcellularLocation>
</comment>
<dbReference type="InterPro" id="IPR000719">
    <property type="entry name" value="Prot_kinase_dom"/>
</dbReference>
<name>A3AKQ2_ORYSJ</name>
<dbReference type="PRINTS" id="PR00109">
    <property type="entry name" value="TYRKINASE"/>
</dbReference>
<dbReference type="Pfam" id="PF07714">
    <property type="entry name" value="PK_Tyr_Ser-Thr"/>
    <property type="match status" value="1"/>
</dbReference>
<accession>A3AKQ2</accession>
<dbReference type="PROSITE" id="PS50011">
    <property type="entry name" value="PROTEIN_KINASE_DOM"/>
    <property type="match status" value="1"/>
</dbReference>
<feature type="region of interest" description="Disordered" evidence="6">
    <location>
        <begin position="1"/>
        <end position="23"/>
    </location>
</feature>
<dbReference type="CDD" id="cd13999">
    <property type="entry name" value="STKc_MAP3K-like"/>
    <property type="match status" value="1"/>
</dbReference>
<sequence>MASSTSDIPEGREKLKRSGSLGSSDTAYVRADKIDLTSLDIQLEKQLTKTWGKANLKAHGPKEDWEIDLAKLEIRYVIAQGTYGTVYRGTYDGQDVAANKIFLQSLKLNIPYSMLHVFLLDKDLLSLTPWLSSQVKLLDWGEDGFATEAETAALRTSFKQEVAVWHKLSHPNVTKFVGASMGTTDLKIPTNNSNAGARTNLPARACCVVVEYLAGGTLKQYLIKNSRRKLAYKVVVQLALDLARGLSYLHSRKIVHRDVKTENMLLDTQRNLKIADFGVARVEAQNPKDMTGATGTLGYMAPEVLDGKPYNRKCDVYSFGICLWEIYCCDMPYPDLSFADVSSAVVHQNLRPDVPRCCPSAFANIMRKCWDANPDKRPDMDEVVQLLEALDTSKGGGMIPDGQSSGCLCFTKARGP</sequence>
<dbReference type="EC" id="2.7.11.1" evidence="2"/>
<dbReference type="PANTHER" id="PTHR44329:SF271">
    <property type="entry name" value="ATMRK1"/>
    <property type="match status" value="1"/>
</dbReference>
<dbReference type="InterPro" id="IPR001245">
    <property type="entry name" value="Ser-Thr/Tyr_kinase_cat_dom"/>
</dbReference>
<dbReference type="EMBL" id="CM000140">
    <property type="protein sequence ID" value="EAZ27891.1"/>
    <property type="molecule type" value="Genomic_DNA"/>
</dbReference>
<reference evidence="8" key="2">
    <citation type="submission" date="2008-12" db="EMBL/GenBank/DDBJ databases">
        <title>Improved gene annotation of the rice (Oryza sativa) genomes.</title>
        <authorList>
            <person name="Wang J."/>
            <person name="Li R."/>
            <person name="Fan W."/>
            <person name="Huang Q."/>
            <person name="Zhang J."/>
            <person name="Zhou Y."/>
            <person name="Hu Y."/>
            <person name="Zi S."/>
            <person name="Li J."/>
            <person name="Ni P."/>
            <person name="Zheng H."/>
            <person name="Zhang Y."/>
            <person name="Zhao M."/>
            <person name="Hao Q."/>
            <person name="McDermott J."/>
            <person name="Samudrala R."/>
            <person name="Kristiansen K."/>
            <person name="Wong G.K.-S."/>
        </authorList>
    </citation>
    <scope>NUCLEOTIDE SEQUENCE</scope>
</reference>
<evidence type="ECO:0000313" key="8">
    <source>
        <dbReference type="EMBL" id="EAZ27891.1"/>
    </source>
</evidence>
<dbReference type="PANTHER" id="PTHR44329">
    <property type="entry name" value="SERINE/THREONINE-PROTEIN KINASE TNNI3K-RELATED"/>
    <property type="match status" value="1"/>
</dbReference>
<dbReference type="InterPro" id="IPR051681">
    <property type="entry name" value="Ser/Thr_Kinases-Pseudokinases"/>
</dbReference>
<dbReference type="GO" id="GO:0005524">
    <property type="term" value="F:ATP binding"/>
    <property type="evidence" value="ECO:0007669"/>
    <property type="project" value="InterPro"/>
</dbReference>
<feature type="domain" description="Protein kinase" evidence="7">
    <location>
        <begin position="72"/>
        <end position="390"/>
    </location>
</feature>
<dbReference type="Proteomes" id="UP000007752">
    <property type="component" value="Chromosome 3"/>
</dbReference>
<dbReference type="GO" id="GO:0005737">
    <property type="term" value="C:cytoplasm"/>
    <property type="evidence" value="ECO:0007669"/>
    <property type="project" value="UniProtKB-SubCell"/>
</dbReference>
<dbReference type="InterPro" id="IPR011009">
    <property type="entry name" value="Kinase-like_dom_sf"/>
</dbReference>
<dbReference type="InterPro" id="IPR008271">
    <property type="entry name" value="Ser/Thr_kinase_AS"/>
</dbReference>
<dbReference type="SUPFAM" id="SSF56112">
    <property type="entry name" value="Protein kinase-like (PK-like)"/>
    <property type="match status" value="1"/>
</dbReference>